<dbReference type="RefSeq" id="WP_067216713.1">
    <property type="nucleotide sequence ID" value="NZ_JAJGNR010000001.1"/>
</dbReference>
<dbReference type="CDD" id="cd04623">
    <property type="entry name" value="CBS_pair_bac_euk"/>
    <property type="match status" value="1"/>
</dbReference>
<dbReference type="PANTHER" id="PTHR43080">
    <property type="entry name" value="CBS DOMAIN-CONTAINING PROTEIN CBSX3, MITOCHONDRIAL"/>
    <property type="match status" value="1"/>
</dbReference>
<accession>A0A285TRG5</accession>
<evidence type="ECO:0000313" key="5">
    <source>
        <dbReference type="Proteomes" id="UP000219331"/>
    </source>
</evidence>
<dbReference type="EMBL" id="OBML01000015">
    <property type="protein sequence ID" value="SOC25830.1"/>
    <property type="molecule type" value="Genomic_DNA"/>
</dbReference>
<evidence type="ECO:0000259" key="3">
    <source>
        <dbReference type="PROSITE" id="PS51371"/>
    </source>
</evidence>
<evidence type="ECO:0000256" key="1">
    <source>
        <dbReference type="ARBA" id="ARBA00023122"/>
    </source>
</evidence>
<feature type="domain" description="CBS" evidence="3">
    <location>
        <begin position="76"/>
        <end position="131"/>
    </location>
</feature>
<dbReference type="InterPro" id="IPR000644">
    <property type="entry name" value="CBS_dom"/>
</dbReference>
<dbReference type="Pfam" id="PF00571">
    <property type="entry name" value="CBS"/>
    <property type="match status" value="2"/>
</dbReference>
<keyword evidence="5" id="KW-1185">Reference proteome</keyword>
<sequence length="143" mass="15502">MTVASILNEKGRDVVTERAETTMREICAILGAKRIGAIVITDGKGAIRGIISERDVVRAISQDGTDALDKPASAYMTAKVVTCKATETVNTVMARMTGGRFRHVPVVKDGKLDGLISIGDVVKHRIAQIEREAEDMRNYIAMT</sequence>
<proteinExistence type="predicted"/>
<dbReference type="SMART" id="SM00116">
    <property type="entry name" value="CBS"/>
    <property type="match status" value="2"/>
</dbReference>
<dbReference type="Gene3D" id="3.10.580.10">
    <property type="entry name" value="CBS-domain"/>
    <property type="match status" value="1"/>
</dbReference>
<dbReference type="AlphaFoldDB" id="A0A285TRG5"/>
<name>A0A285TRG5_9HYPH</name>
<dbReference type="SUPFAM" id="SSF54631">
    <property type="entry name" value="CBS-domain pair"/>
    <property type="match status" value="1"/>
</dbReference>
<dbReference type="InterPro" id="IPR046342">
    <property type="entry name" value="CBS_dom_sf"/>
</dbReference>
<dbReference type="InterPro" id="IPR044725">
    <property type="entry name" value="CBSX3_CBS_dom"/>
</dbReference>
<reference evidence="4 5" key="1">
    <citation type="submission" date="2017-08" db="EMBL/GenBank/DDBJ databases">
        <authorList>
            <person name="de Groot N.N."/>
        </authorList>
    </citation>
    <scope>NUCLEOTIDE SEQUENCE [LARGE SCALE GENOMIC DNA]</scope>
    <source>
        <strain evidence="4 5">USBA 352</strain>
    </source>
</reference>
<evidence type="ECO:0000313" key="4">
    <source>
        <dbReference type="EMBL" id="SOC25830.1"/>
    </source>
</evidence>
<protein>
    <submittedName>
        <fullName evidence="4">CBS domain-containing protein</fullName>
    </submittedName>
</protein>
<evidence type="ECO:0000256" key="2">
    <source>
        <dbReference type="PROSITE-ProRule" id="PRU00703"/>
    </source>
</evidence>
<feature type="domain" description="CBS" evidence="3">
    <location>
        <begin position="7"/>
        <end position="67"/>
    </location>
</feature>
<dbReference type="OrthoDB" id="9807125at2"/>
<dbReference type="STRING" id="538381.GCA_001696535_01020"/>
<keyword evidence="1 2" id="KW-0129">CBS domain</keyword>
<dbReference type="PANTHER" id="PTHR43080:SF2">
    <property type="entry name" value="CBS DOMAIN-CONTAINING PROTEIN"/>
    <property type="match status" value="1"/>
</dbReference>
<dbReference type="Proteomes" id="UP000219331">
    <property type="component" value="Unassembled WGS sequence"/>
</dbReference>
<dbReference type="PROSITE" id="PS51371">
    <property type="entry name" value="CBS"/>
    <property type="match status" value="2"/>
</dbReference>
<dbReference type="InterPro" id="IPR051257">
    <property type="entry name" value="Diverse_CBS-Domain"/>
</dbReference>
<gene>
    <name evidence="4" type="ORF">SAMN05421512_11535</name>
</gene>
<organism evidence="4 5">
    <name type="scientific">Stappia indica</name>
    <dbReference type="NCBI Taxonomy" id="538381"/>
    <lineage>
        <taxon>Bacteria</taxon>
        <taxon>Pseudomonadati</taxon>
        <taxon>Pseudomonadota</taxon>
        <taxon>Alphaproteobacteria</taxon>
        <taxon>Hyphomicrobiales</taxon>
        <taxon>Stappiaceae</taxon>
        <taxon>Stappia</taxon>
    </lineage>
</organism>